<evidence type="ECO:0000313" key="1">
    <source>
        <dbReference type="EMBL" id="RON47775.1"/>
    </source>
</evidence>
<name>A0A423K7Q8_9PSED</name>
<comment type="caution">
    <text evidence="1">The sequence shown here is derived from an EMBL/GenBank/DDBJ whole genome shotgun (WGS) entry which is preliminary data.</text>
</comment>
<proteinExistence type="predicted"/>
<dbReference type="Pfam" id="PF13988">
    <property type="entry name" value="DUF4225"/>
    <property type="match status" value="1"/>
</dbReference>
<evidence type="ECO:0008006" key="3">
    <source>
        <dbReference type="Google" id="ProtNLM"/>
    </source>
</evidence>
<dbReference type="AlphaFoldDB" id="A0A423K7Q8"/>
<dbReference type="EMBL" id="MOBP01000021">
    <property type="protein sequence ID" value="RON47775.1"/>
    <property type="molecule type" value="Genomic_DNA"/>
</dbReference>
<gene>
    <name evidence="1" type="ORF">BK665_25845</name>
</gene>
<protein>
    <recommendedName>
        <fullName evidence="3">DUF4225 domain-containing protein</fullName>
    </recommendedName>
</protein>
<dbReference type="Proteomes" id="UP000283627">
    <property type="component" value="Unassembled WGS sequence"/>
</dbReference>
<dbReference type="RefSeq" id="WP_259699669.1">
    <property type="nucleotide sequence ID" value="NZ_MOBP01000021.1"/>
</dbReference>
<dbReference type="InterPro" id="IPR025320">
    <property type="entry name" value="DUF4225"/>
</dbReference>
<sequence length="230" mass="24900">MKVSEKTCDIHDVVKSASDLVAFGCSVGATQLYDSFMQIQFSSIVSSFANEIILAVDEGIISAQQGIQQIRDEYAELSSKALFYAQNGIGVLAGVMQIQSGASTIKNTRGINTPMGILYSAHGVNNIYEGAGNIYNGPNAPSTVGPVRKMYQSLAKDTQAGNIAYYSVDLGLSAFGVFKPVRKFDSIELFRHDPINYERAFQQMGRLTLAFEALVDAITIKSIGEETNSK</sequence>
<evidence type="ECO:0000313" key="2">
    <source>
        <dbReference type="Proteomes" id="UP000283627"/>
    </source>
</evidence>
<organism evidence="1 2">
    <name type="scientific">Pseudomonas frederiksbergensis</name>
    <dbReference type="NCBI Taxonomy" id="104087"/>
    <lineage>
        <taxon>Bacteria</taxon>
        <taxon>Pseudomonadati</taxon>
        <taxon>Pseudomonadota</taxon>
        <taxon>Gammaproteobacteria</taxon>
        <taxon>Pseudomonadales</taxon>
        <taxon>Pseudomonadaceae</taxon>
        <taxon>Pseudomonas</taxon>
    </lineage>
</organism>
<reference evidence="1 2" key="1">
    <citation type="submission" date="2016-10" db="EMBL/GenBank/DDBJ databases">
        <title>Comparative genome analysis of multiple Pseudomonas spp. focuses on biocontrol and plant growth promoting traits.</title>
        <authorList>
            <person name="Tao X.-Y."/>
            <person name="Taylor C.G."/>
        </authorList>
    </citation>
    <scope>NUCLEOTIDE SEQUENCE [LARGE SCALE GENOMIC DNA]</scope>
    <source>
        <strain evidence="1 2">39A2</strain>
    </source>
</reference>
<accession>A0A423K7Q8</accession>